<dbReference type="AlphaFoldDB" id="A0A5B7DRX1"/>
<evidence type="ECO:0000313" key="3">
    <source>
        <dbReference type="Proteomes" id="UP000324222"/>
    </source>
</evidence>
<proteinExistence type="predicted"/>
<feature type="compositionally biased region" description="Gly residues" evidence="1">
    <location>
        <begin position="76"/>
        <end position="88"/>
    </location>
</feature>
<accession>A0A5B7DRX1</accession>
<keyword evidence="3" id="KW-1185">Reference proteome</keyword>
<evidence type="ECO:0000313" key="2">
    <source>
        <dbReference type="EMBL" id="MPC23646.1"/>
    </source>
</evidence>
<protein>
    <submittedName>
        <fullName evidence="2">Uncharacterized protein</fullName>
    </submittedName>
</protein>
<feature type="region of interest" description="Disordered" evidence="1">
    <location>
        <begin position="70"/>
        <end position="89"/>
    </location>
</feature>
<sequence length="136" mass="14927">MQHAPLLDRAPYIRCGQHCVLLHRRKGHSKKASPLPTSQDVRFPFYPSLVSSALDDVGWNFSLLNSAAAATTTTPGSGGEGVEGGSGERYGVNRRWVGVWRDGQGISEVRVGKNDRLKSESARRRFLAQENFVDSS</sequence>
<reference evidence="2 3" key="1">
    <citation type="submission" date="2019-05" db="EMBL/GenBank/DDBJ databases">
        <title>Another draft genome of Portunus trituberculatus and its Hox gene families provides insights of decapod evolution.</title>
        <authorList>
            <person name="Jeong J.-H."/>
            <person name="Song I."/>
            <person name="Kim S."/>
            <person name="Choi T."/>
            <person name="Kim D."/>
            <person name="Ryu S."/>
            <person name="Kim W."/>
        </authorList>
    </citation>
    <scope>NUCLEOTIDE SEQUENCE [LARGE SCALE GENOMIC DNA]</scope>
    <source>
        <tissue evidence="2">Muscle</tissue>
    </source>
</reference>
<organism evidence="2 3">
    <name type="scientific">Portunus trituberculatus</name>
    <name type="common">Swimming crab</name>
    <name type="synonym">Neptunus trituberculatus</name>
    <dbReference type="NCBI Taxonomy" id="210409"/>
    <lineage>
        <taxon>Eukaryota</taxon>
        <taxon>Metazoa</taxon>
        <taxon>Ecdysozoa</taxon>
        <taxon>Arthropoda</taxon>
        <taxon>Crustacea</taxon>
        <taxon>Multicrustacea</taxon>
        <taxon>Malacostraca</taxon>
        <taxon>Eumalacostraca</taxon>
        <taxon>Eucarida</taxon>
        <taxon>Decapoda</taxon>
        <taxon>Pleocyemata</taxon>
        <taxon>Brachyura</taxon>
        <taxon>Eubrachyura</taxon>
        <taxon>Portunoidea</taxon>
        <taxon>Portunidae</taxon>
        <taxon>Portuninae</taxon>
        <taxon>Portunus</taxon>
    </lineage>
</organism>
<comment type="caution">
    <text evidence="2">The sequence shown here is derived from an EMBL/GenBank/DDBJ whole genome shotgun (WGS) entry which is preliminary data.</text>
</comment>
<name>A0A5B7DRX1_PORTR</name>
<evidence type="ECO:0000256" key="1">
    <source>
        <dbReference type="SAM" id="MobiDB-lite"/>
    </source>
</evidence>
<gene>
    <name evidence="2" type="ORF">E2C01_016705</name>
</gene>
<dbReference type="EMBL" id="VSRR010001234">
    <property type="protein sequence ID" value="MPC23646.1"/>
    <property type="molecule type" value="Genomic_DNA"/>
</dbReference>
<dbReference type="Proteomes" id="UP000324222">
    <property type="component" value="Unassembled WGS sequence"/>
</dbReference>